<feature type="compositionally biased region" description="Basic residues" evidence="1">
    <location>
        <begin position="1"/>
        <end position="12"/>
    </location>
</feature>
<dbReference type="AlphaFoldDB" id="A0A329MBZ0"/>
<dbReference type="InterPro" id="IPR006448">
    <property type="entry name" value="Phage_term_ssu_P27"/>
</dbReference>
<dbReference type="Proteomes" id="UP000250915">
    <property type="component" value="Unassembled WGS sequence"/>
</dbReference>
<proteinExistence type="predicted"/>
<dbReference type="NCBIfam" id="TIGR01558">
    <property type="entry name" value="sm_term_P27"/>
    <property type="match status" value="1"/>
</dbReference>
<organism evidence="2 3">
    <name type="scientific">Mycobacterium colombiense</name>
    <dbReference type="NCBI Taxonomy" id="339268"/>
    <lineage>
        <taxon>Bacteria</taxon>
        <taxon>Bacillati</taxon>
        <taxon>Actinomycetota</taxon>
        <taxon>Actinomycetes</taxon>
        <taxon>Mycobacteriales</taxon>
        <taxon>Mycobacteriaceae</taxon>
        <taxon>Mycobacterium</taxon>
        <taxon>Mycobacterium avium complex (MAC)</taxon>
    </lineage>
</organism>
<protein>
    <submittedName>
        <fullName evidence="2">Phage terminase small subunit P27 family</fullName>
    </submittedName>
</protein>
<dbReference type="OrthoDB" id="964746at2"/>
<feature type="region of interest" description="Disordered" evidence="1">
    <location>
        <begin position="1"/>
        <end position="34"/>
    </location>
</feature>
<dbReference type="EMBL" id="QMEV01000001">
    <property type="protein sequence ID" value="RAV17501.1"/>
    <property type="molecule type" value="Genomic_DNA"/>
</dbReference>
<evidence type="ECO:0000313" key="2">
    <source>
        <dbReference type="EMBL" id="RAV17501.1"/>
    </source>
</evidence>
<evidence type="ECO:0000313" key="3">
    <source>
        <dbReference type="Proteomes" id="UP000250915"/>
    </source>
</evidence>
<evidence type="ECO:0000256" key="1">
    <source>
        <dbReference type="SAM" id="MobiDB-lite"/>
    </source>
</evidence>
<reference evidence="2 3" key="1">
    <citation type="submission" date="2018-06" db="EMBL/GenBank/DDBJ databases">
        <title>NTM in soil in Japan.</title>
        <authorList>
            <person name="Ohya K."/>
        </authorList>
    </citation>
    <scope>NUCLEOTIDE SEQUENCE [LARGE SCALE GENOMIC DNA]</scope>
    <source>
        <strain evidence="2 3">GF28</strain>
    </source>
</reference>
<dbReference type="Pfam" id="PF05119">
    <property type="entry name" value="Terminase_4"/>
    <property type="match status" value="1"/>
</dbReference>
<sequence length="158" mass="17496">MGQRGPKPRPTHLKVVAGEQESRINRDEPLPTEGEVVAPEGMSEAARAIWDELAPDLIDKGCLTPWDVYTFEAFCQAVALYRECRDLLYEGQSEYGRFVERGAAGGVIKSPYHQMMRDHVETMAKLGSRFGFTPGDRANLRLDASDNGPAQGAERLLS</sequence>
<comment type="caution">
    <text evidence="2">The sequence shown here is derived from an EMBL/GenBank/DDBJ whole genome shotgun (WGS) entry which is preliminary data.</text>
</comment>
<gene>
    <name evidence="2" type="ORF">DQP57_00305</name>
</gene>
<accession>A0A329MBZ0</accession>
<name>A0A329MBZ0_9MYCO</name>
<feature type="compositionally biased region" description="Basic and acidic residues" evidence="1">
    <location>
        <begin position="20"/>
        <end position="29"/>
    </location>
</feature>